<dbReference type="EMBL" id="QKYT01000471">
    <property type="protein sequence ID" value="RIA84732.1"/>
    <property type="molecule type" value="Genomic_DNA"/>
</dbReference>
<accession>A0A397SGR4</accession>
<reference evidence="2 3" key="1">
    <citation type="submission" date="2018-06" db="EMBL/GenBank/DDBJ databases">
        <title>Comparative genomics reveals the genomic features of Rhizophagus irregularis, R. cerebriforme, R. diaphanum and Gigaspora rosea, and their symbiotic lifestyle signature.</title>
        <authorList>
            <person name="Morin E."/>
            <person name="San Clemente H."/>
            <person name="Chen E.C.H."/>
            <person name="De La Providencia I."/>
            <person name="Hainaut M."/>
            <person name="Kuo A."/>
            <person name="Kohler A."/>
            <person name="Murat C."/>
            <person name="Tang N."/>
            <person name="Roy S."/>
            <person name="Loubradou J."/>
            <person name="Henrissat B."/>
            <person name="Grigoriev I.V."/>
            <person name="Corradi N."/>
            <person name="Roux C."/>
            <person name="Martin F.M."/>
        </authorList>
    </citation>
    <scope>NUCLEOTIDE SEQUENCE [LARGE SCALE GENOMIC DNA]</scope>
    <source>
        <strain evidence="2 3">DAOM 227022</strain>
    </source>
</reference>
<feature type="transmembrane region" description="Helical" evidence="1">
    <location>
        <begin position="24"/>
        <end position="46"/>
    </location>
</feature>
<sequence length="187" mass="20811">GAGDPASATSQNHTEGGNNIIGDALAGAIINDLILITIIVFGFFLVRIYKNKRDSRAIATPGHDSTNNRPLQDPIELVISNQEQEPTSNNNNYNNQQGRRQNFENNLETEIIQSLRQEMTQNLGQYSSNSNNNSSSFNIDENIIDQMKQDILQDIKQELKQSIKNKVMTSFIKGETNIEAGSSKNNK</sequence>
<dbReference type="AlphaFoldDB" id="A0A397SGR4"/>
<keyword evidence="1" id="KW-0472">Membrane</keyword>
<evidence type="ECO:0000256" key="1">
    <source>
        <dbReference type="SAM" id="Phobius"/>
    </source>
</evidence>
<keyword evidence="1" id="KW-0812">Transmembrane</keyword>
<keyword evidence="3" id="KW-1185">Reference proteome</keyword>
<feature type="non-terminal residue" evidence="2">
    <location>
        <position position="1"/>
    </location>
</feature>
<organism evidence="2 3">
    <name type="scientific">Glomus cerebriforme</name>
    <dbReference type="NCBI Taxonomy" id="658196"/>
    <lineage>
        <taxon>Eukaryota</taxon>
        <taxon>Fungi</taxon>
        <taxon>Fungi incertae sedis</taxon>
        <taxon>Mucoromycota</taxon>
        <taxon>Glomeromycotina</taxon>
        <taxon>Glomeromycetes</taxon>
        <taxon>Glomerales</taxon>
        <taxon>Glomeraceae</taxon>
        <taxon>Glomus</taxon>
    </lineage>
</organism>
<name>A0A397SGR4_9GLOM</name>
<keyword evidence="1" id="KW-1133">Transmembrane helix</keyword>
<comment type="caution">
    <text evidence="2">The sequence shown here is derived from an EMBL/GenBank/DDBJ whole genome shotgun (WGS) entry which is preliminary data.</text>
</comment>
<proteinExistence type="predicted"/>
<dbReference type="OrthoDB" id="2378338at2759"/>
<dbReference type="Proteomes" id="UP000265703">
    <property type="component" value="Unassembled WGS sequence"/>
</dbReference>
<protein>
    <submittedName>
        <fullName evidence="2">Uncharacterized protein</fullName>
    </submittedName>
</protein>
<gene>
    <name evidence="2" type="ORF">C1645_831820</name>
</gene>
<evidence type="ECO:0000313" key="2">
    <source>
        <dbReference type="EMBL" id="RIA84732.1"/>
    </source>
</evidence>
<evidence type="ECO:0000313" key="3">
    <source>
        <dbReference type="Proteomes" id="UP000265703"/>
    </source>
</evidence>